<feature type="compositionally biased region" description="Basic and acidic residues" evidence="1">
    <location>
        <begin position="217"/>
        <end position="229"/>
    </location>
</feature>
<proteinExistence type="predicted"/>
<feature type="region of interest" description="Disordered" evidence="1">
    <location>
        <begin position="466"/>
        <end position="543"/>
    </location>
</feature>
<feature type="compositionally biased region" description="Low complexity" evidence="1">
    <location>
        <begin position="521"/>
        <end position="537"/>
    </location>
</feature>
<feature type="compositionally biased region" description="Polar residues" evidence="1">
    <location>
        <begin position="490"/>
        <end position="511"/>
    </location>
</feature>
<dbReference type="EMBL" id="JAEHOE010000103">
    <property type="protein sequence ID" value="KAG2486969.1"/>
    <property type="molecule type" value="Genomic_DNA"/>
</dbReference>
<feature type="compositionally biased region" description="Low complexity" evidence="1">
    <location>
        <begin position="77"/>
        <end position="87"/>
    </location>
</feature>
<accession>A0A836BTL7</accession>
<feature type="compositionally biased region" description="Low complexity" evidence="1">
    <location>
        <begin position="167"/>
        <end position="176"/>
    </location>
</feature>
<sequence>MQGPRRILVDATMQHFDDVPVEEVHLDSHEAAVASPMIVPPSLEVAAAASSLLDWQEAAGFGSRGGARGDSEQPCTSSAAGAGSREGAAARRAGRKVLSYDPAIGANGAFYFVDVAAEATADAGEALGAGPGPPPSHTALSAAASAARSLVAEAVARAESLGEAASAGSQGSLAHGPNHLGYVGPTSRQASSGGTASGGAALRLGARAPGSQQSGSSREEPGSAGHTEKGGAQAPSVGRAMPSRTSCSSVGQGAQPSQPLRWPHPHAHAHPHPHPPSPSGSLATTSTSALSPPLHAAAATFARGCVETPTASGRPAGGISLSQMAAILNEVARRQHWDVQPPPGARQLPGGQGLPGGPALRGAPQQLAGRAAQPQRAGGLEDAEGAGSVWSGSAPGGASAAGGWGGAVQRRSPAPQGLTGSPLAHAPGRGVSPGPGDARSVCGSTCVSERYDDSLVDLLSQADEELEVEQRQQQLGSGRQSRPSSRQSSHPQYAQPQSRQPHMQQPLSHQRQVGGAGAGGPAPRRAAISPLAPAAEAGPGRSKQQAMAALLATNLYEENDVLSAILEQERRG</sequence>
<dbReference type="OrthoDB" id="552057at2759"/>
<feature type="compositionally biased region" description="Low complexity" evidence="1">
    <location>
        <begin position="279"/>
        <end position="289"/>
    </location>
</feature>
<name>A0A836BTL7_9CHLO</name>
<feature type="region of interest" description="Disordered" evidence="1">
    <location>
        <begin position="167"/>
        <end position="289"/>
    </location>
</feature>
<keyword evidence="3" id="KW-1185">Reference proteome</keyword>
<protein>
    <submittedName>
        <fullName evidence="2">Uncharacterized protein</fullName>
    </submittedName>
</protein>
<evidence type="ECO:0000313" key="3">
    <source>
        <dbReference type="Proteomes" id="UP000612055"/>
    </source>
</evidence>
<feature type="region of interest" description="Disordered" evidence="1">
    <location>
        <begin position="338"/>
        <end position="442"/>
    </location>
</feature>
<dbReference type="AlphaFoldDB" id="A0A836BTL7"/>
<organism evidence="2 3">
    <name type="scientific">Edaphochlamys debaryana</name>
    <dbReference type="NCBI Taxonomy" id="47281"/>
    <lineage>
        <taxon>Eukaryota</taxon>
        <taxon>Viridiplantae</taxon>
        <taxon>Chlorophyta</taxon>
        <taxon>core chlorophytes</taxon>
        <taxon>Chlorophyceae</taxon>
        <taxon>CS clade</taxon>
        <taxon>Chlamydomonadales</taxon>
        <taxon>Chlamydomonadales incertae sedis</taxon>
        <taxon>Edaphochlamys</taxon>
    </lineage>
</organism>
<comment type="caution">
    <text evidence="2">The sequence shown here is derived from an EMBL/GenBank/DDBJ whole genome shotgun (WGS) entry which is preliminary data.</text>
</comment>
<feature type="compositionally biased region" description="Basic residues" evidence="1">
    <location>
        <begin position="263"/>
        <end position="273"/>
    </location>
</feature>
<feature type="region of interest" description="Disordered" evidence="1">
    <location>
        <begin position="62"/>
        <end position="87"/>
    </location>
</feature>
<feature type="compositionally biased region" description="Low complexity" evidence="1">
    <location>
        <begin position="357"/>
        <end position="398"/>
    </location>
</feature>
<gene>
    <name evidence="2" type="ORF">HYH03_014342</name>
</gene>
<feature type="compositionally biased region" description="Low complexity" evidence="1">
    <location>
        <begin position="471"/>
        <end position="489"/>
    </location>
</feature>
<feature type="compositionally biased region" description="Low complexity" evidence="1">
    <location>
        <begin position="186"/>
        <end position="211"/>
    </location>
</feature>
<feature type="compositionally biased region" description="Polar residues" evidence="1">
    <location>
        <begin position="243"/>
        <end position="258"/>
    </location>
</feature>
<evidence type="ECO:0000313" key="2">
    <source>
        <dbReference type="EMBL" id="KAG2486969.1"/>
    </source>
</evidence>
<evidence type="ECO:0000256" key="1">
    <source>
        <dbReference type="SAM" id="MobiDB-lite"/>
    </source>
</evidence>
<dbReference type="Proteomes" id="UP000612055">
    <property type="component" value="Unassembled WGS sequence"/>
</dbReference>
<reference evidence="2" key="1">
    <citation type="journal article" date="2020" name="bioRxiv">
        <title>Comparative genomics of Chlamydomonas.</title>
        <authorList>
            <person name="Craig R.J."/>
            <person name="Hasan A.R."/>
            <person name="Ness R.W."/>
            <person name="Keightley P.D."/>
        </authorList>
    </citation>
    <scope>NUCLEOTIDE SEQUENCE</scope>
    <source>
        <strain evidence="2">CCAP 11/70</strain>
    </source>
</reference>